<protein>
    <submittedName>
        <fullName evidence="7">ABC transporter permease</fullName>
    </submittedName>
</protein>
<dbReference type="GO" id="GO:0140359">
    <property type="term" value="F:ABC-type transporter activity"/>
    <property type="evidence" value="ECO:0007669"/>
    <property type="project" value="InterPro"/>
</dbReference>
<reference evidence="7 8" key="1">
    <citation type="submission" date="2019-01" db="EMBL/GenBank/DDBJ databases">
        <title>Lactibacter flavus gen. nov., sp. nov., a novel bacterium of the family Propionibacteriaceae isolated from raw milk and dairy products.</title>
        <authorList>
            <person name="Huptas C."/>
            <person name="Wenning M."/>
            <person name="Breitenwieser F."/>
            <person name="Doll E."/>
            <person name="Von Neubeck M."/>
            <person name="Busse H.-J."/>
            <person name="Scherer S."/>
        </authorList>
    </citation>
    <scope>NUCLEOTIDE SEQUENCE [LARGE SCALE GENOMIC DNA]</scope>
    <source>
        <strain evidence="7 8">KCTC 33808</strain>
    </source>
</reference>
<sequence>MTTPTAPTTATVAPPRARFAKAYAAHLRSESRLLSREGAALVFGAVLPLAAIVVMSAIPAAREPLADFGGLPVVRTYQPTILLFATSVLGLTVMPAILGGYRQAGILRRLRTTPASPATLLAALFTVVAAVGLLVGALIVAIPALAGAGLPTHLGWFALAGLLSLLAFLALGTVLAAVVGSPQVAAGLGNVVAALMWFSAGLWLPRQLFPDWLVTLTDLVPGGAAAQAMLDATVGVQPSWQPFVVLAAWTVAGALVAVRTFRWE</sequence>
<name>A0A4V2JSJ9_9ACTN</name>
<gene>
    <name evidence="7" type="ORF">ET989_05505</name>
</gene>
<evidence type="ECO:0000259" key="6">
    <source>
        <dbReference type="Pfam" id="PF01061"/>
    </source>
</evidence>
<dbReference type="RefSeq" id="WP_131167558.1">
    <property type="nucleotide sequence ID" value="NZ_SDMQ01000004.1"/>
</dbReference>
<evidence type="ECO:0000256" key="5">
    <source>
        <dbReference type="SAM" id="Phobius"/>
    </source>
</evidence>
<accession>A0A4V2JSJ9</accession>
<comment type="subcellular location">
    <subcellularLocation>
        <location evidence="1">Membrane</location>
        <topology evidence="1">Multi-pass membrane protein</topology>
    </subcellularLocation>
</comment>
<proteinExistence type="predicted"/>
<keyword evidence="2 5" id="KW-0812">Transmembrane</keyword>
<dbReference type="EMBL" id="SDMQ01000004">
    <property type="protein sequence ID" value="TBT85909.1"/>
    <property type="molecule type" value="Genomic_DNA"/>
</dbReference>
<dbReference type="OrthoDB" id="3217868at2"/>
<evidence type="ECO:0000313" key="8">
    <source>
        <dbReference type="Proteomes" id="UP000292373"/>
    </source>
</evidence>
<dbReference type="InterPro" id="IPR052902">
    <property type="entry name" value="ABC-2_transporter"/>
</dbReference>
<dbReference type="PANTHER" id="PTHR43027:SF2">
    <property type="entry name" value="TRANSPORT PERMEASE PROTEIN"/>
    <property type="match status" value="1"/>
</dbReference>
<organism evidence="7 8">
    <name type="scientific">Propioniciclava sinopodophylli</name>
    <dbReference type="NCBI Taxonomy" id="1837344"/>
    <lineage>
        <taxon>Bacteria</taxon>
        <taxon>Bacillati</taxon>
        <taxon>Actinomycetota</taxon>
        <taxon>Actinomycetes</taxon>
        <taxon>Propionibacteriales</taxon>
        <taxon>Propionibacteriaceae</taxon>
        <taxon>Propioniciclava</taxon>
    </lineage>
</organism>
<evidence type="ECO:0000256" key="2">
    <source>
        <dbReference type="ARBA" id="ARBA00022692"/>
    </source>
</evidence>
<dbReference type="Proteomes" id="UP000292373">
    <property type="component" value="Unassembled WGS sequence"/>
</dbReference>
<feature type="domain" description="ABC-2 type transporter transmembrane" evidence="6">
    <location>
        <begin position="68"/>
        <end position="230"/>
    </location>
</feature>
<feature type="transmembrane region" description="Helical" evidence="5">
    <location>
        <begin position="81"/>
        <end position="99"/>
    </location>
</feature>
<dbReference type="PANTHER" id="PTHR43027">
    <property type="entry name" value="DOXORUBICIN RESISTANCE ABC TRANSPORTER PERMEASE PROTEIN DRRC-RELATED"/>
    <property type="match status" value="1"/>
</dbReference>
<keyword evidence="8" id="KW-1185">Reference proteome</keyword>
<evidence type="ECO:0000313" key="7">
    <source>
        <dbReference type="EMBL" id="TBT85909.1"/>
    </source>
</evidence>
<dbReference type="InterPro" id="IPR013525">
    <property type="entry name" value="ABC2_TM"/>
</dbReference>
<evidence type="ECO:0000256" key="3">
    <source>
        <dbReference type="ARBA" id="ARBA00022989"/>
    </source>
</evidence>
<feature type="transmembrane region" description="Helical" evidence="5">
    <location>
        <begin position="38"/>
        <end position="61"/>
    </location>
</feature>
<feature type="transmembrane region" description="Helical" evidence="5">
    <location>
        <begin position="239"/>
        <end position="258"/>
    </location>
</feature>
<feature type="transmembrane region" description="Helical" evidence="5">
    <location>
        <begin position="120"/>
        <end position="142"/>
    </location>
</feature>
<keyword evidence="4 5" id="KW-0472">Membrane</keyword>
<dbReference type="Pfam" id="PF01061">
    <property type="entry name" value="ABC2_membrane"/>
    <property type="match status" value="1"/>
</dbReference>
<feature type="transmembrane region" description="Helical" evidence="5">
    <location>
        <begin position="154"/>
        <end position="178"/>
    </location>
</feature>
<feature type="transmembrane region" description="Helical" evidence="5">
    <location>
        <begin position="185"/>
        <end position="204"/>
    </location>
</feature>
<keyword evidence="3 5" id="KW-1133">Transmembrane helix</keyword>
<dbReference type="AlphaFoldDB" id="A0A4V2JSJ9"/>
<evidence type="ECO:0000256" key="1">
    <source>
        <dbReference type="ARBA" id="ARBA00004141"/>
    </source>
</evidence>
<comment type="caution">
    <text evidence="7">The sequence shown here is derived from an EMBL/GenBank/DDBJ whole genome shotgun (WGS) entry which is preliminary data.</text>
</comment>
<evidence type="ECO:0000256" key="4">
    <source>
        <dbReference type="ARBA" id="ARBA00023136"/>
    </source>
</evidence>
<dbReference type="GO" id="GO:0016020">
    <property type="term" value="C:membrane"/>
    <property type="evidence" value="ECO:0007669"/>
    <property type="project" value="UniProtKB-SubCell"/>
</dbReference>